<evidence type="ECO:0000313" key="3">
    <source>
        <dbReference type="EMBL" id="KAH9362740.1"/>
    </source>
</evidence>
<gene>
    <name evidence="3" type="ORF">HPB48_001163</name>
</gene>
<dbReference type="AlphaFoldDB" id="A0A9J6FL42"/>
<evidence type="ECO:0000256" key="1">
    <source>
        <dbReference type="ARBA" id="ARBA00005634"/>
    </source>
</evidence>
<dbReference type="InterPro" id="IPR045175">
    <property type="entry name" value="M28_fam"/>
</dbReference>
<dbReference type="EMBL" id="JABSTR010000001">
    <property type="protein sequence ID" value="KAH9362740.1"/>
    <property type="molecule type" value="Genomic_DNA"/>
</dbReference>
<dbReference type="GO" id="GO:0006508">
    <property type="term" value="P:proteolysis"/>
    <property type="evidence" value="ECO:0007669"/>
    <property type="project" value="InterPro"/>
</dbReference>
<dbReference type="GO" id="GO:0008235">
    <property type="term" value="F:metalloexopeptidase activity"/>
    <property type="evidence" value="ECO:0007669"/>
    <property type="project" value="InterPro"/>
</dbReference>
<dbReference type="PANTHER" id="PTHR12147">
    <property type="entry name" value="METALLOPEPTIDASE M28 FAMILY MEMBER"/>
    <property type="match status" value="1"/>
</dbReference>
<dbReference type="OrthoDB" id="2214at2759"/>
<feature type="compositionally biased region" description="Polar residues" evidence="2">
    <location>
        <begin position="155"/>
        <end position="164"/>
    </location>
</feature>
<dbReference type="VEuPathDB" id="VectorBase:HLOH_064732"/>
<reference evidence="3 4" key="1">
    <citation type="journal article" date="2020" name="Cell">
        <title>Large-Scale Comparative Analyses of Tick Genomes Elucidate Their Genetic Diversity and Vector Capacities.</title>
        <authorList>
            <consortium name="Tick Genome and Microbiome Consortium (TIGMIC)"/>
            <person name="Jia N."/>
            <person name="Wang J."/>
            <person name="Shi W."/>
            <person name="Du L."/>
            <person name="Sun Y."/>
            <person name="Zhan W."/>
            <person name="Jiang J.F."/>
            <person name="Wang Q."/>
            <person name="Zhang B."/>
            <person name="Ji P."/>
            <person name="Bell-Sakyi L."/>
            <person name="Cui X.M."/>
            <person name="Yuan T.T."/>
            <person name="Jiang B.G."/>
            <person name="Yang W.F."/>
            <person name="Lam T.T."/>
            <person name="Chang Q.C."/>
            <person name="Ding S.J."/>
            <person name="Wang X.J."/>
            <person name="Zhu J.G."/>
            <person name="Ruan X.D."/>
            <person name="Zhao L."/>
            <person name="Wei J.T."/>
            <person name="Ye R.Z."/>
            <person name="Que T.C."/>
            <person name="Du C.H."/>
            <person name="Zhou Y.H."/>
            <person name="Cheng J.X."/>
            <person name="Dai P.F."/>
            <person name="Guo W.B."/>
            <person name="Han X.H."/>
            <person name="Huang E.J."/>
            <person name="Li L.F."/>
            <person name="Wei W."/>
            <person name="Gao Y.C."/>
            <person name="Liu J.Z."/>
            <person name="Shao H.Z."/>
            <person name="Wang X."/>
            <person name="Wang C.C."/>
            <person name="Yang T.C."/>
            <person name="Huo Q.B."/>
            <person name="Li W."/>
            <person name="Chen H.Y."/>
            <person name="Chen S.E."/>
            <person name="Zhou L.G."/>
            <person name="Ni X.B."/>
            <person name="Tian J.H."/>
            <person name="Sheng Y."/>
            <person name="Liu T."/>
            <person name="Pan Y.S."/>
            <person name="Xia L.Y."/>
            <person name="Li J."/>
            <person name="Zhao F."/>
            <person name="Cao W.C."/>
        </authorList>
    </citation>
    <scope>NUCLEOTIDE SEQUENCE [LARGE SCALE GENOMIC DNA]</scope>
    <source>
        <strain evidence="3">HaeL-2018</strain>
    </source>
</reference>
<evidence type="ECO:0000313" key="4">
    <source>
        <dbReference type="Proteomes" id="UP000821853"/>
    </source>
</evidence>
<keyword evidence="4" id="KW-1185">Reference proteome</keyword>
<dbReference type="Gene3D" id="3.40.630.10">
    <property type="entry name" value="Zn peptidases"/>
    <property type="match status" value="1"/>
</dbReference>
<name>A0A9J6FL42_HAELO</name>
<evidence type="ECO:0000256" key="2">
    <source>
        <dbReference type="SAM" id="MobiDB-lite"/>
    </source>
</evidence>
<protein>
    <submittedName>
        <fullName evidence="3">Uncharacterized protein</fullName>
    </submittedName>
</protein>
<feature type="region of interest" description="Disordered" evidence="2">
    <location>
        <begin position="190"/>
        <end position="235"/>
    </location>
</feature>
<dbReference type="Proteomes" id="UP000821853">
    <property type="component" value="Chromosome 1"/>
</dbReference>
<accession>A0A9J6FL42</accession>
<comment type="caution">
    <text evidence="3">The sequence shown here is derived from an EMBL/GenBank/DDBJ whole genome shotgun (WGS) entry which is preliminary data.</text>
</comment>
<proteinExistence type="inferred from homology"/>
<sequence length="527" mass="59239">MFYDRYLQKAPPRYRLPSHLAISAVETAGVAKDPRDLWVQLLAARPRMMVQGARGKGEGAASPRTHQRGWLRPAALGLWVQDEMLDPVPAPAHRRIGAHGNRIEGNTFFFFSLLALKGSVQGCGVPSGISQLLLKMAKRSVASPIVHSADPPWTTPRQWGSPQGRSGRIPSQEFRTTVVLTDEEYFASLHPADSQNSPEVSKRKPFLDGYPYGKPREPEGGDAEDSAAADSDTYTAAPRSSVRVLRNHLEGFLSNMRNDLDTGLKERARVRIFNEFLDYGLETRYQNFSGKFYRDLGCVGSYYFVHEFLISSELLRDKSMFQGAIILDTILHYNDTMYSQDIPKDIQEASAMVAQEIAEDGFRGNFLASMSRWQLDGPLALAFTRAWRSQGQPHFGLHSLAVQLGPQLLESTLTDHPNFLRSDHVTFWYQNHPAYDHSLSAILLTDTGPFRGTMRECYHEVCDDITALTDLNLQFIEKTANSLVALIIDLARGSCSTGKETFNIYLLKFFVLELQKCPFECNTTRNY</sequence>
<dbReference type="PANTHER" id="PTHR12147:SF26">
    <property type="entry name" value="PEPTIDASE M28 DOMAIN-CONTAINING PROTEIN"/>
    <property type="match status" value="1"/>
</dbReference>
<comment type="similarity">
    <text evidence="1">Belongs to the peptidase M28 family. M28B subfamily.</text>
</comment>
<organism evidence="3 4">
    <name type="scientific">Haemaphysalis longicornis</name>
    <name type="common">Bush tick</name>
    <dbReference type="NCBI Taxonomy" id="44386"/>
    <lineage>
        <taxon>Eukaryota</taxon>
        <taxon>Metazoa</taxon>
        <taxon>Ecdysozoa</taxon>
        <taxon>Arthropoda</taxon>
        <taxon>Chelicerata</taxon>
        <taxon>Arachnida</taxon>
        <taxon>Acari</taxon>
        <taxon>Parasitiformes</taxon>
        <taxon>Ixodida</taxon>
        <taxon>Ixodoidea</taxon>
        <taxon>Ixodidae</taxon>
        <taxon>Haemaphysalinae</taxon>
        <taxon>Haemaphysalis</taxon>
    </lineage>
</organism>
<feature type="region of interest" description="Disordered" evidence="2">
    <location>
        <begin position="146"/>
        <end position="172"/>
    </location>
</feature>